<feature type="transmembrane region" description="Helical" evidence="1">
    <location>
        <begin position="451"/>
        <end position="470"/>
    </location>
</feature>
<feature type="transmembrane region" description="Helical" evidence="1">
    <location>
        <begin position="215"/>
        <end position="235"/>
    </location>
</feature>
<keyword evidence="1" id="KW-0472">Membrane</keyword>
<accession>A0ABW2Q776</accession>
<dbReference type="Proteomes" id="UP001596455">
    <property type="component" value="Unassembled WGS sequence"/>
</dbReference>
<comment type="caution">
    <text evidence="2">The sequence shown here is derived from an EMBL/GenBank/DDBJ whole genome shotgun (WGS) entry which is preliminary data.</text>
</comment>
<evidence type="ECO:0000256" key="1">
    <source>
        <dbReference type="SAM" id="Phobius"/>
    </source>
</evidence>
<dbReference type="Pfam" id="PF03806">
    <property type="entry name" value="ABG_transport"/>
    <property type="match status" value="1"/>
</dbReference>
<protein>
    <submittedName>
        <fullName evidence="2">AbgT family transporter</fullName>
    </submittedName>
</protein>
<feature type="transmembrane region" description="Helical" evidence="1">
    <location>
        <begin position="355"/>
        <end position="374"/>
    </location>
</feature>
<feature type="transmembrane region" description="Helical" evidence="1">
    <location>
        <begin position="89"/>
        <end position="108"/>
    </location>
</feature>
<feature type="transmembrane region" description="Helical" evidence="1">
    <location>
        <begin position="315"/>
        <end position="334"/>
    </location>
</feature>
<feature type="transmembrane region" description="Helical" evidence="1">
    <location>
        <begin position="421"/>
        <end position="439"/>
    </location>
</feature>
<dbReference type="EMBL" id="JBHTCQ010000001">
    <property type="protein sequence ID" value="MFC7403822.1"/>
    <property type="molecule type" value="Genomic_DNA"/>
</dbReference>
<dbReference type="InterPro" id="IPR004697">
    <property type="entry name" value="AbgT"/>
</dbReference>
<name>A0ABW2Q776_9MICO</name>
<sequence>MAGASSTSTDLRRDDSLLVRVLNGIAVAGNKLPHPFWLFLIIGGLVLLLSWVFAGASAVSPADDEEIVVQSLLTEQGLRDIIVEAVPNFVAFPPLGIIIAVMLGVSVAERAGLISAAIRTVVTRVRPRWLTFTLALTGVTGSVASDAIYVVLIPLGAMVFKAVGRSPILGAIVAFGSASAGYNASLVVIPTDTLLAGLTTSAARLVEPGYVVSPIANYFFSAASAVVLAAIVTLVTETVLVRTTRNLTEDEESASRDGDGEEEVLRVETHERQGLKRAAATLVIALALLAVALAVPASPFRGPDGGVLTSPLVEGVAVVIALLFVLVGVVYGRTVGTITGPRDIPRFMADGVRELAPIVVLFFAAAQFVAYFEWSNLGPLLAVRGAEVLESAQLPTIVLAGGVVLLVCLMNLFITSGSAQWTLMAPVLVPMLMLVGMSPEVTQMLFRMGDSPTNIISPMSPYFALALGYLQKYRSSAGIGTLLSLTLPLSIAILVGWFLFFLLWYAVGLPLGPGVPVR</sequence>
<feature type="transmembrane region" description="Helical" evidence="1">
    <location>
        <begin position="482"/>
        <end position="507"/>
    </location>
</feature>
<dbReference type="PANTHER" id="PTHR30282:SF0">
    <property type="entry name" value="P-AMINOBENZOYL-GLUTAMATE TRANSPORT PROTEIN"/>
    <property type="match status" value="1"/>
</dbReference>
<feature type="transmembrane region" description="Helical" evidence="1">
    <location>
        <begin position="278"/>
        <end position="295"/>
    </location>
</feature>
<keyword evidence="1" id="KW-0812">Transmembrane</keyword>
<dbReference type="PANTHER" id="PTHR30282">
    <property type="entry name" value="P-AMINOBENZOYL GLUTAMATE TRANSPORTER"/>
    <property type="match status" value="1"/>
</dbReference>
<feature type="transmembrane region" description="Helical" evidence="1">
    <location>
        <begin position="36"/>
        <end position="54"/>
    </location>
</feature>
<dbReference type="RefSeq" id="WP_382390647.1">
    <property type="nucleotide sequence ID" value="NZ_JBHTCQ010000001.1"/>
</dbReference>
<evidence type="ECO:0000313" key="3">
    <source>
        <dbReference type="Proteomes" id="UP001596455"/>
    </source>
</evidence>
<reference evidence="3" key="1">
    <citation type="journal article" date="2019" name="Int. J. Syst. Evol. Microbiol.">
        <title>The Global Catalogue of Microorganisms (GCM) 10K type strain sequencing project: providing services to taxonomists for standard genome sequencing and annotation.</title>
        <authorList>
            <consortium name="The Broad Institute Genomics Platform"/>
            <consortium name="The Broad Institute Genome Sequencing Center for Infectious Disease"/>
            <person name="Wu L."/>
            <person name="Ma J."/>
        </authorList>
    </citation>
    <scope>NUCLEOTIDE SEQUENCE [LARGE SCALE GENOMIC DNA]</scope>
    <source>
        <strain evidence="3">JCM 1490</strain>
    </source>
</reference>
<evidence type="ECO:0000313" key="2">
    <source>
        <dbReference type="EMBL" id="MFC7403822.1"/>
    </source>
</evidence>
<proteinExistence type="predicted"/>
<organism evidence="2 3">
    <name type="scientific">Georgenia alba</name>
    <dbReference type="NCBI Taxonomy" id="2233858"/>
    <lineage>
        <taxon>Bacteria</taxon>
        <taxon>Bacillati</taxon>
        <taxon>Actinomycetota</taxon>
        <taxon>Actinomycetes</taxon>
        <taxon>Micrococcales</taxon>
        <taxon>Bogoriellaceae</taxon>
        <taxon>Georgenia</taxon>
    </lineage>
</organism>
<feature type="transmembrane region" description="Helical" evidence="1">
    <location>
        <begin position="394"/>
        <end position="414"/>
    </location>
</feature>
<feature type="transmembrane region" description="Helical" evidence="1">
    <location>
        <begin position="129"/>
        <end position="152"/>
    </location>
</feature>
<gene>
    <name evidence="2" type="ORF">ACFQQL_01770</name>
</gene>
<keyword evidence="3" id="KW-1185">Reference proteome</keyword>
<keyword evidence="1" id="KW-1133">Transmembrane helix</keyword>